<evidence type="ECO:0000313" key="3">
    <source>
        <dbReference type="EMBL" id="CDM33855.1"/>
    </source>
</evidence>
<evidence type="ECO:0000313" key="4">
    <source>
        <dbReference type="Proteomes" id="UP000030686"/>
    </source>
</evidence>
<accession>W6QBM6</accession>
<dbReference type="Proteomes" id="UP000030686">
    <property type="component" value="Unassembled WGS sequence"/>
</dbReference>
<dbReference type="AlphaFoldDB" id="W6QBM6"/>
<keyword evidence="1" id="KW-1133">Transmembrane helix</keyword>
<keyword evidence="1" id="KW-0812">Transmembrane</keyword>
<dbReference type="InterPro" id="IPR002818">
    <property type="entry name" value="DJ-1/PfpI"/>
</dbReference>
<name>W6QBM6_PENRF</name>
<keyword evidence="1" id="KW-0472">Membrane</keyword>
<dbReference type="EMBL" id="HG792017">
    <property type="protein sequence ID" value="CDM33855.1"/>
    <property type="molecule type" value="Genomic_DNA"/>
</dbReference>
<evidence type="ECO:0000259" key="2">
    <source>
        <dbReference type="Pfam" id="PF01965"/>
    </source>
</evidence>
<dbReference type="Gene3D" id="3.40.50.880">
    <property type="match status" value="1"/>
</dbReference>
<dbReference type="PANTHER" id="PTHR43130">
    <property type="entry name" value="ARAC-FAMILY TRANSCRIPTIONAL REGULATOR"/>
    <property type="match status" value="1"/>
</dbReference>
<gene>
    <name evidence="3" type="ORF">PROQFM164_S03g000579</name>
</gene>
<reference evidence="3" key="1">
    <citation type="journal article" date="2014" name="Nat. Commun.">
        <title>Multiple recent horizontal transfers of a large genomic region in cheese making fungi.</title>
        <authorList>
            <person name="Cheeseman K."/>
            <person name="Ropars J."/>
            <person name="Renault P."/>
            <person name="Dupont J."/>
            <person name="Gouzy J."/>
            <person name="Branca A."/>
            <person name="Abraham A.L."/>
            <person name="Ceppi M."/>
            <person name="Conseiller E."/>
            <person name="Debuchy R."/>
            <person name="Malagnac F."/>
            <person name="Goarin A."/>
            <person name="Silar P."/>
            <person name="Lacoste S."/>
            <person name="Sallet E."/>
            <person name="Bensimon A."/>
            <person name="Giraud T."/>
            <person name="Brygoo Y."/>
        </authorList>
    </citation>
    <scope>NUCLEOTIDE SEQUENCE [LARGE SCALE GENOMIC DNA]</scope>
    <source>
        <strain evidence="3">FM164</strain>
    </source>
</reference>
<dbReference type="InterPro" id="IPR029062">
    <property type="entry name" value="Class_I_gatase-like"/>
</dbReference>
<feature type="transmembrane region" description="Helical" evidence="1">
    <location>
        <begin position="117"/>
        <end position="136"/>
    </location>
</feature>
<dbReference type="PANTHER" id="PTHR43130:SF3">
    <property type="entry name" value="HTH-TYPE TRANSCRIPTIONAL REGULATOR RV1931C"/>
    <property type="match status" value="1"/>
</dbReference>
<evidence type="ECO:0000256" key="1">
    <source>
        <dbReference type="SAM" id="Phobius"/>
    </source>
</evidence>
<keyword evidence="4" id="KW-1185">Reference proteome</keyword>
<proteinExistence type="predicted"/>
<sequence>MDHIKKRALVVVFPMFNILDVSGPVSVLFNTTDFSVSYAAKDELTTSQENTTIKRDISLAEAKLHLSDYDILIVPGSRPNNILPLVETDQGPLSELVEFITCFASDMDQDSMRQRTILAVCMGSYFLAFAGVLDGLTATTHRLAVPGLRDVTQRYVDRTPAAKGTRVVPEDPSDLVSYLDAGQNQAGVRIITTGAMANGIDATLHFVGLCSGRSLAIEVAELIGYRWKEI</sequence>
<feature type="domain" description="DJ-1/PfpI" evidence="2">
    <location>
        <begin position="6"/>
        <end position="166"/>
    </location>
</feature>
<dbReference type="InterPro" id="IPR052158">
    <property type="entry name" value="INH-QAR"/>
</dbReference>
<dbReference type="Pfam" id="PF01965">
    <property type="entry name" value="DJ-1_PfpI"/>
    <property type="match status" value="1"/>
</dbReference>
<dbReference type="OMA" id="LVEFITC"/>
<dbReference type="STRING" id="1365484.W6QBM6"/>
<protein>
    <submittedName>
        <fullName evidence="3">DJ-1 domain, InhA-type</fullName>
    </submittedName>
</protein>
<organism evidence="3 4">
    <name type="scientific">Penicillium roqueforti (strain FM164)</name>
    <dbReference type="NCBI Taxonomy" id="1365484"/>
    <lineage>
        <taxon>Eukaryota</taxon>
        <taxon>Fungi</taxon>
        <taxon>Dikarya</taxon>
        <taxon>Ascomycota</taxon>
        <taxon>Pezizomycotina</taxon>
        <taxon>Eurotiomycetes</taxon>
        <taxon>Eurotiomycetidae</taxon>
        <taxon>Eurotiales</taxon>
        <taxon>Aspergillaceae</taxon>
        <taxon>Penicillium</taxon>
    </lineage>
</organism>
<dbReference type="OrthoDB" id="5424793at2759"/>
<dbReference type="SUPFAM" id="SSF52317">
    <property type="entry name" value="Class I glutamine amidotransferase-like"/>
    <property type="match status" value="1"/>
</dbReference>